<dbReference type="RefSeq" id="WP_219761149.1">
    <property type="nucleotide sequence ID" value="NZ_JAHYBZ010000001.1"/>
</dbReference>
<gene>
    <name evidence="3" type="ORF">KPL78_02470</name>
</gene>
<dbReference type="Gene3D" id="1.10.10.10">
    <property type="entry name" value="Winged helix-like DNA-binding domain superfamily/Winged helix DNA-binding domain"/>
    <property type="match status" value="1"/>
</dbReference>
<accession>A0ABS7A342</accession>
<dbReference type="InterPro" id="IPR036388">
    <property type="entry name" value="WH-like_DNA-bd_sf"/>
</dbReference>
<keyword evidence="4" id="KW-1185">Reference proteome</keyword>
<dbReference type="InterPro" id="IPR019734">
    <property type="entry name" value="TPR_rpt"/>
</dbReference>
<proteinExistence type="predicted"/>
<dbReference type="SMART" id="SM00028">
    <property type="entry name" value="TPR"/>
    <property type="match status" value="2"/>
</dbReference>
<dbReference type="InterPro" id="IPR016032">
    <property type="entry name" value="Sig_transdc_resp-reg_C-effctor"/>
</dbReference>
<dbReference type="EMBL" id="JAHYBZ010000001">
    <property type="protein sequence ID" value="MBW6396689.1"/>
    <property type="molecule type" value="Genomic_DNA"/>
</dbReference>
<dbReference type="InterPro" id="IPR011990">
    <property type="entry name" value="TPR-like_helical_dom_sf"/>
</dbReference>
<name>A0ABS7A342_9PROT</name>
<organism evidence="3 4">
    <name type="scientific">Roseomonas alba</name>
    <dbReference type="NCBI Taxonomy" id="2846776"/>
    <lineage>
        <taxon>Bacteria</taxon>
        <taxon>Pseudomonadati</taxon>
        <taxon>Pseudomonadota</taxon>
        <taxon>Alphaproteobacteria</taxon>
        <taxon>Acetobacterales</taxon>
        <taxon>Roseomonadaceae</taxon>
        <taxon>Roseomonas</taxon>
    </lineage>
</organism>
<evidence type="ECO:0000313" key="3">
    <source>
        <dbReference type="EMBL" id="MBW6396689.1"/>
    </source>
</evidence>
<comment type="caution">
    <text evidence="3">The sequence shown here is derived from an EMBL/GenBank/DDBJ whole genome shotgun (WGS) entry which is preliminary data.</text>
</comment>
<feature type="repeat" description="TPR" evidence="1">
    <location>
        <begin position="414"/>
        <end position="447"/>
    </location>
</feature>
<reference evidence="3 4" key="1">
    <citation type="submission" date="2021-07" db="EMBL/GenBank/DDBJ databases">
        <authorList>
            <person name="So Y."/>
        </authorList>
    </citation>
    <scope>NUCLEOTIDE SEQUENCE [LARGE SCALE GENOMIC DNA]</scope>
    <source>
        <strain evidence="3 4">HJA6</strain>
    </source>
</reference>
<feature type="region of interest" description="Disordered" evidence="2">
    <location>
        <begin position="147"/>
        <end position="166"/>
    </location>
</feature>
<dbReference type="SUPFAM" id="SSF48452">
    <property type="entry name" value="TPR-like"/>
    <property type="match status" value="1"/>
</dbReference>
<protein>
    <recommendedName>
        <fullName evidence="5">Tetratricopeptide repeat protein</fullName>
    </recommendedName>
</protein>
<evidence type="ECO:0000256" key="2">
    <source>
        <dbReference type="SAM" id="MobiDB-lite"/>
    </source>
</evidence>
<keyword evidence="1" id="KW-0802">TPR repeat</keyword>
<evidence type="ECO:0000313" key="4">
    <source>
        <dbReference type="Proteomes" id="UP001196565"/>
    </source>
</evidence>
<dbReference type="Gene3D" id="1.25.40.10">
    <property type="entry name" value="Tetratricopeptide repeat domain"/>
    <property type="match status" value="1"/>
</dbReference>
<evidence type="ECO:0008006" key="5">
    <source>
        <dbReference type="Google" id="ProtNLM"/>
    </source>
</evidence>
<evidence type="ECO:0000256" key="1">
    <source>
        <dbReference type="PROSITE-ProRule" id="PRU00339"/>
    </source>
</evidence>
<dbReference type="PROSITE" id="PS50005">
    <property type="entry name" value="TPR"/>
    <property type="match status" value="1"/>
</dbReference>
<dbReference type="SUPFAM" id="SSF46894">
    <property type="entry name" value="C-terminal effector domain of the bipartite response regulators"/>
    <property type="match status" value="1"/>
</dbReference>
<dbReference type="Proteomes" id="UP001196565">
    <property type="component" value="Unassembled WGS sequence"/>
</dbReference>
<sequence length="548" mass="58755">MSSVGSPQQAPSVIDGRLRIRLADTMQITDPGGRPLLPGGPRPRALIALLALAPGQRMPRRLLAGLLWSGTEARHGLGRLRDVLHDLRALLSAAGADIIGADQATIWLDPDAVAVEIPVRNPGWPFLPELRGIDPQLDDWLDRAGQGDAANEARPQADRTTPSAPRRTSVLVMPLSNLAGARAGHIDVAATDAILAALSALRSISVLVEMPGRSPPSPDYMLAGNIHLAGQRPQVSLRLVDVAGGGAVVWSSVIAPEETGPSGFAEEVAARACARLEHELLLLEAERATQRPLAEASAQEMVLRVVPDIYRLERDAFERAGKVLVAATRRDPRLASAQAWLAYWNVLMVGQGWAPLEREALAVAGQAAEQAVLLDPRDARGLAIAGHVRGFLHHQIPEALALTRQALEINPALPAAWTFSGMAHAYAGELDTARRHLRRALALLPRNPHAFFTEAGLATVEMLLGNHDAAIGVGRAVLQIQPRFTAALRAQIAALGHLGRAEDARPLVRGLLELDPGFTVARFRSAAPYVRRRDMDHFLRGLRQAGVA</sequence>